<dbReference type="Proteomes" id="UP000596660">
    <property type="component" value="Unplaced"/>
</dbReference>
<reference evidence="1" key="1">
    <citation type="journal article" date="2017" name="Nature">
        <title>The genome of Chenopodium quinoa.</title>
        <authorList>
            <person name="Jarvis D.E."/>
            <person name="Ho Y.S."/>
            <person name="Lightfoot D.J."/>
            <person name="Schmoeckel S.M."/>
            <person name="Li B."/>
            <person name="Borm T.J.A."/>
            <person name="Ohyanagi H."/>
            <person name="Mineta K."/>
            <person name="Michell C.T."/>
            <person name="Saber N."/>
            <person name="Kharbatia N.M."/>
            <person name="Rupper R.R."/>
            <person name="Sharp A.R."/>
            <person name="Dally N."/>
            <person name="Boughton B.A."/>
            <person name="Woo Y.H."/>
            <person name="Gao G."/>
            <person name="Schijlen E.G.W.M."/>
            <person name="Guo X."/>
            <person name="Momin A.A."/>
            <person name="Negrao S."/>
            <person name="Al-Babili S."/>
            <person name="Gehring C."/>
            <person name="Roessner U."/>
            <person name="Jung C."/>
            <person name="Murphy K."/>
            <person name="Arold S.T."/>
            <person name="Gojobori T."/>
            <person name="van der Linden C.G."/>
            <person name="van Loo E.N."/>
            <person name="Jellen E.N."/>
            <person name="Maughan P.J."/>
            <person name="Tester M."/>
        </authorList>
    </citation>
    <scope>NUCLEOTIDE SEQUENCE [LARGE SCALE GENOMIC DNA]</scope>
    <source>
        <strain evidence="1">cv. PI 614886</strain>
    </source>
</reference>
<dbReference type="EnsemblPlants" id="AUR62042042-RA">
    <property type="protein sequence ID" value="AUR62042042-RA:cds"/>
    <property type="gene ID" value="AUR62042042"/>
</dbReference>
<dbReference type="PANTHER" id="PTHR33144:SF35">
    <property type="entry name" value="TRANSPOSASE, PTTA_EN_SPM, PLANT-RELATED"/>
    <property type="match status" value="1"/>
</dbReference>
<sequence length="188" mass="21426">MFFLGTLGKKFELAPLNYTDFRNLPTLSKIWEFVLEKYMVPKSGRRYVMEAVNTSWRNYKYRFKKNQFSKYDTDEQQLDPNKQEPSQAKVYKESRREGFQEGHTLPTMKSLNKILVGQQLAPSIGSVIMSQLQEANPEVNLVIPEFLSQIIPRDASSTLHNGQSSGVTVVGNVNQVINALSCCHCVKS</sequence>
<dbReference type="Gramene" id="AUR62042042-RA">
    <property type="protein sequence ID" value="AUR62042042-RA:cds"/>
    <property type="gene ID" value="AUR62042042"/>
</dbReference>
<proteinExistence type="predicted"/>
<organism evidence="1 2">
    <name type="scientific">Chenopodium quinoa</name>
    <name type="common">Quinoa</name>
    <dbReference type="NCBI Taxonomy" id="63459"/>
    <lineage>
        <taxon>Eukaryota</taxon>
        <taxon>Viridiplantae</taxon>
        <taxon>Streptophyta</taxon>
        <taxon>Embryophyta</taxon>
        <taxon>Tracheophyta</taxon>
        <taxon>Spermatophyta</taxon>
        <taxon>Magnoliopsida</taxon>
        <taxon>eudicotyledons</taxon>
        <taxon>Gunneridae</taxon>
        <taxon>Pentapetalae</taxon>
        <taxon>Caryophyllales</taxon>
        <taxon>Chenopodiaceae</taxon>
        <taxon>Chenopodioideae</taxon>
        <taxon>Atripliceae</taxon>
        <taxon>Chenopodium</taxon>
    </lineage>
</organism>
<keyword evidence="2" id="KW-1185">Reference proteome</keyword>
<dbReference type="AlphaFoldDB" id="A0A803N898"/>
<protein>
    <submittedName>
        <fullName evidence="1">Uncharacterized protein</fullName>
    </submittedName>
</protein>
<evidence type="ECO:0000313" key="2">
    <source>
        <dbReference type="Proteomes" id="UP000596660"/>
    </source>
</evidence>
<name>A0A803N898_CHEQI</name>
<evidence type="ECO:0000313" key="1">
    <source>
        <dbReference type="EnsemblPlants" id="AUR62042042-RA:cds"/>
    </source>
</evidence>
<reference evidence="1" key="2">
    <citation type="submission" date="2021-03" db="UniProtKB">
        <authorList>
            <consortium name="EnsemblPlants"/>
        </authorList>
    </citation>
    <scope>IDENTIFICATION</scope>
</reference>
<accession>A0A803N898</accession>
<dbReference type="PANTHER" id="PTHR33144">
    <property type="entry name" value="OS10G0409366 PROTEIN-RELATED"/>
    <property type="match status" value="1"/>
</dbReference>